<name>A0A6A5X4H5_9PLEO</name>
<dbReference type="Proteomes" id="UP000799779">
    <property type="component" value="Unassembled WGS sequence"/>
</dbReference>
<keyword evidence="2" id="KW-1185">Reference proteome</keyword>
<dbReference type="AlphaFoldDB" id="A0A6A5X4H5"/>
<organism evidence="1 2">
    <name type="scientific">Amniculicola lignicola CBS 123094</name>
    <dbReference type="NCBI Taxonomy" id="1392246"/>
    <lineage>
        <taxon>Eukaryota</taxon>
        <taxon>Fungi</taxon>
        <taxon>Dikarya</taxon>
        <taxon>Ascomycota</taxon>
        <taxon>Pezizomycotina</taxon>
        <taxon>Dothideomycetes</taxon>
        <taxon>Pleosporomycetidae</taxon>
        <taxon>Pleosporales</taxon>
        <taxon>Amniculicolaceae</taxon>
        <taxon>Amniculicola</taxon>
    </lineage>
</organism>
<gene>
    <name evidence="1" type="ORF">P154DRAFT_568592</name>
</gene>
<dbReference type="EMBL" id="ML977556">
    <property type="protein sequence ID" value="KAF2007764.1"/>
    <property type="molecule type" value="Genomic_DNA"/>
</dbReference>
<protein>
    <submittedName>
        <fullName evidence="1">Uncharacterized protein</fullName>
    </submittedName>
</protein>
<evidence type="ECO:0000313" key="1">
    <source>
        <dbReference type="EMBL" id="KAF2007764.1"/>
    </source>
</evidence>
<evidence type="ECO:0000313" key="2">
    <source>
        <dbReference type="Proteomes" id="UP000799779"/>
    </source>
</evidence>
<sequence length="286" mass="31350">MHVAPVQDSDISSCFLPARALQRRGRMYSSIGRTKPSFGDRIQHEACAARIVSPLLSPKVRSAVLSRIGSGQPKVNVKCCDGSTLLESRAPRCHVFVVVATDVQVAKSSAPKQMPPRNEGRGSRLGAINCKSTSYARRRKEVLTFARGKMALPDVLCALCSGLRWAIVRFGRRQRRCCRRGLPTYGCHGCHGRRHSRRSTISSLHSGAGAHRSWWRAGALGAAAAFFVTVPILSEAWGPGLRLDVYGAMTRRLCNPSCVDDQPDPQDQTPEYFAGCLIGRTSRETF</sequence>
<proteinExistence type="predicted"/>
<reference evidence="1" key="1">
    <citation type="journal article" date="2020" name="Stud. Mycol.">
        <title>101 Dothideomycetes genomes: a test case for predicting lifestyles and emergence of pathogens.</title>
        <authorList>
            <person name="Haridas S."/>
            <person name="Albert R."/>
            <person name="Binder M."/>
            <person name="Bloem J."/>
            <person name="Labutti K."/>
            <person name="Salamov A."/>
            <person name="Andreopoulos B."/>
            <person name="Baker S."/>
            <person name="Barry K."/>
            <person name="Bills G."/>
            <person name="Bluhm B."/>
            <person name="Cannon C."/>
            <person name="Castanera R."/>
            <person name="Culley D."/>
            <person name="Daum C."/>
            <person name="Ezra D."/>
            <person name="Gonzalez J."/>
            <person name="Henrissat B."/>
            <person name="Kuo A."/>
            <person name="Liang C."/>
            <person name="Lipzen A."/>
            <person name="Lutzoni F."/>
            <person name="Magnuson J."/>
            <person name="Mondo S."/>
            <person name="Nolan M."/>
            <person name="Ohm R."/>
            <person name="Pangilinan J."/>
            <person name="Park H.-J."/>
            <person name="Ramirez L."/>
            <person name="Alfaro M."/>
            <person name="Sun H."/>
            <person name="Tritt A."/>
            <person name="Yoshinaga Y."/>
            <person name="Zwiers L.-H."/>
            <person name="Turgeon B."/>
            <person name="Goodwin S."/>
            <person name="Spatafora J."/>
            <person name="Crous P."/>
            <person name="Grigoriev I."/>
        </authorList>
    </citation>
    <scope>NUCLEOTIDE SEQUENCE</scope>
    <source>
        <strain evidence="1">CBS 123094</strain>
    </source>
</reference>
<accession>A0A6A5X4H5</accession>